<keyword evidence="2" id="KW-0812">Transmembrane</keyword>
<protein>
    <submittedName>
        <fullName evidence="4">RNA-directed DNA polymerase, eukaryota, reverse transcriptase zinc-binding domain protein</fullName>
    </submittedName>
</protein>
<keyword evidence="2" id="KW-1133">Transmembrane helix</keyword>
<dbReference type="PANTHER" id="PTHR33116">
    <property type="entry name" value="REVERSE TRANSCRIPTASE ZINC-BINDING DOMAIN-CONTAINING PROTEIN-RELATED-RELATED"/>
    <property type="match status" value="1"/>
</dbReference>
<dbReference type="GO" id="GO:0003723">
    <property type="term" value="F:RNA binding"/>
    <property type="evidence" value="ECO:0007669"/>
    <property type="project" value="UniProtKB-UniRule"/>
</dbReference>
<keyword evidence="4" id="KW-0548">Nucleotidyltransferase</keyword>
<dbReference type="InterPro" id="IPR036691">
    <property type="entry name" value="Endo/exonu/phosph_ase_sf"/>
</dbReference>
<dbReference type="CDD" id="cd01650">
    <property type="entry name" value="RT_nLTR_like"/>
    <property type="match status" value="1"/>
</dbReference>
<dbReference type="SUPFAM" id="SSF56219">
    <property type="entry name" value="DNase I-like"/>
    <property type="match status" value="1"/>
</dbReference>
<keyword evidence="2" id="KW-0472">Membrane</keyword>
<dbReference type="Gene3D" id="3.60.10.10">
    <property type="entry name" value="Endonuclease/exonuclease/phosphatase"/>
    <property type="match status" value="1"/>
</dbReference>
<evidence type="ECO:0000256" key="1">
    <source>
        <dbReference type="PROSITE-ProRule" id="PRU00176"/>
    </source>
</evidence>
<dbReference type="InterPro" id="IPR035979">
    <property type="entry name" value="RBD_domain_sf"/>
</dbReference>
<dbReference type="GO" id="GO:0003964">
    <property type="term" value="F:RNA-directed DNA polymerase activity"/>
    <property type="evidence" value="ECO:0007669"/>
    <property type="project" value="UniProtKB-KW"/>
</dbReference>
<dbReference type="EMBL" id="BKCJ010129521">
    <property type="protein sequence ID" value="GEX77953.1"/>
    <property type="molecule type" value="Genomic_DNA"/>
</dbReference>
<dbReference type="SUPFAM" id="SSF54928">
    <property type="entry name" value="RNA-binding domain, RBD"/>
    <property type="match status" value="1"/>
</dbReference>
<dbReference type="PANTHER" id="PTHR33116:SF79">
    <property type="entry name" value="REVERSE TRANSCRIPTASE DOMAIN, ZINC FINGER, CCHC-TYPE-RELATED"/>
    <property type="match status" value="1"/>
</dbReference>
<dbReference type="Gene3D" id="3.30.70.330">
    <property type="match status" value="1"/>
</dbReference>
<name>A0A699H9S3_TANCI</name>
<dbReference type="InterPro" id="IPR012677">
    <property type="entry name" value="Nucleotide-bd_a/b_plait_sf"/>
</dbReference>
<feature type="transmembrane region" description="Helical" evidence="2">
    <location>
        <begin position="615"/>
        <end position="632"/>
    </location>
</feature>
<dbReference type="InterPro" id="IPR000477">
    <property type="entry name" value="RT_dom"/>
</dbReference>
<feature type="transmembrane region" description="Helical" evidence="2">
    <location>
        <begin position="639"/>
        <end position="659"/>
    </location>
</feature>
<dbReference type="PROSITE" id="PS50102">
    <property type="entry name" value="RRM"/>
    <property type="match status" value="1"/>
</dbReference>
<comment type="caution">
    <text evidence="4">The sequence shown here is derived from an EMBL/GenBank/DDBJ whole genome shotgun (WGS) entry which is preliminary data.</text>
</comment>
<gene>
    <name evidence="4" type="ORF">Tci_349928</name>
</gene>
<accession>A0A699H9S3</accession>
<dbReference type="Pfam" id="PF00076">
    <property type="entry name" value="RRM_1"/>
    <property type="match status" value="1"/>
</dbReference>
<evidence type="ECO:0000259" key="3">
    <source>
        <dbReference type="PROSITE" id="PS50102"/>
    </source>
</evidence>
<proteinExistence type="predicted"/>
<keyword evidence="4" id="KW-0695">RNA-directed DNA polymerase</keyword>
<dbReference type="Pfam" id="PF00078">
    <property type="entry name" value="RVT_1"/>
    <property type="match status" value="1"/>
</dbReference>
<dbReference type="CDD" id="cd00590">
    <property type="entry name" value="RRM_SF"/>
    <property type="match status" value="1"/>
</dbReference>
<reference evidence="4" key="1">
    <citation type="journal article" date="2019" name="Sci. Rep.">
        <title>Draft genome of Tanacetum cinerariifolium, the natural source of mosquito coil.</title>
        <authorList>
            <person name="Yamashiro T."/>
            <person name="Shiraishi A."/>
            <person name="Satake H."/>
            <person name="Nakayama K."/>
        </authorList>
    </citation>
    <scope>NUCLEOTIDE SEQUENCE</scope>
</reference>
<sequence>MCTALNTNLIYHQRFGSIFSSEDAAVFNDFIHDTGLIDLPMGGINFTWMNKVGSKMSKFDHFPISNDVIQDILNLQAIITSEDLEFSRPLHTKLKDLKSHLKLWYSHTKETESSRKASLLANLRDLEKKMDDGHATDDEKATRINKLQELGNLENLESMDLVQKRFVVNFFSTCMFPQGANSAFVTLIPKVSNPLFIKDYCPISLIGVNYKIIAKILANRLSKVIDSIISSEQFAFILGCWRYLDYILDKLAFGIRWRNWIKNILMSARTSILINGSPSSEFSLKRGLRQEDPLSPFLFIIVMEGLHLNQSDMENIIWILNVFYISSGLKINIHKSNVFGVGVSSSEIVSMAAYIGCEAAITDRFKARLSRWKANMLSIGGRMTLIKFVLRSLGIYYLSIFKAPESVVNTLESMCAAFLWGSSENSKKLAWVKWSNILASLDKGGLGVGSLSAFNKALLLKWRWCLFQNPFAFWVYVIKSIHGEEASIDLRGCQMNRVWASIVGTINHLHSSGIVPLSFIRFRVGDGSSIRFWKDTWLGNGPFCTGRTKADFDKLILDIANLDEDKMAKLDSCIWSLSHDGIFLVNMVRKVIHDLSLPTLSPSTRWYTMIPKKTSIRFLVWSVMGMLNRMLISSSNVTWLWLFGILFVCGLVLLSPSFARVKNGILVSIFMGSQRSKEDEVRKISTSVFVNNFPDQYGAKDMWNSCKIYGHVVDAYIPNRISNAGKRFGFVRFVKVDDVERLVNNLCTVKRGNEGVGNNVNGKKDASNSYAHVVKGTQLSKEDTDNNPSLVLDDPCLNQKDYSLCLMGKVKDIVSLSNLKVVLVNEGFMNIEIKYMGGFWVMIEFQLEVAKKSFQSNLGMEIEGVPFKLLHGNTFSRIASRCGDLLDGDDQEDGCYHRKRICIRWVLDFVEDKEEDNGSDDGSYKGELNVGGLKNAVGLEGDSDVEDVPESKFKVAPNNPTLEEVSVGQNNLQFEDPFGIYDILNKKRDANNKDSILGDSLKYPPSFTPRDDKDASVAVPYDNYEKTRECDGQEDGFSGEVVIMGDFNEVHTKCERFGFVINRQGADAFNSFISNAGLEEVPLGGCSFTWCHNSATKMRKLDRFLISNSLMCFDKLVEDSWKEAHVTDPNAFLKMMKKLRYLKEKIRMWSRLNKESLNSRKRCLKAELVDFDWIINKGDGEATDVNRRFDVVRLLQEVKKIESLEVAQKAKIKWVIDGDENSKYYHCPQENRLRMEMNFPNRINFDQKEDLEREVSKEEIKKAVWDCGIDKAPGPGGFTFGFYRRYWNLIESDVVDGVACFFNQGQLPKGGNSSFIALIPKFPNANMVKDFRPISLIGSLYKIIANILVNRLVMVLGDLVNEIQSVFMVDRQIFDGPFILNELVQWCKKKKKQAMVFKVDFEKAYDSVRWDFVDDILNKFGFREKWCRKLTCFVSKSGGRKFVQRNRVGSFASSFSLFYADDAIFMGQWSESNIDNIVHVLECFHCASGLCINMDKSKLMGISVDVVKVEQVAAKIGCVTLKTHFTYLGACVGGLMSRLQS</sequence>
<keyword evidence="4" id="KW-0808">Transferase</keyword>
<organism evidence="4">
    <name type="scientific">Tanacetum cinerariifolium</name>
    <name type="common">Dalmatian daisy</name>
    <name type="synonym">Chrysanthemum cinerariifolium</name>
    <dbReference type="NCBI Taxonomy" id="118510"/>
    <lineage>
        <taxon>Eukaryota</taxon>
        <taxon>Viridiplantae</taxon>
        <taxon>Streptophyta</taxon>
        <taxon>Embryophyta</taxon>
        <taxon>Tracheophyta</taxon>
        <taxon>Spermatophyta</taxon>
        <taxon>Magnoliopsida</taxon>
        <taxon>eudicotyledons</taxon>
        <taxon>Gunneridae</taxon>
        <taxon>Pentapetalae</taxon>
        <taxon>asterids</taxon>
        <taxon>campanulids</taxon>
        <taxon>Asterales</taxon>
        <taxon>Asteraceae</taxon>
        <taxon>Asteroideae</taxon>
        <taxon>Anthemideae</taxon>
        <taxon>Anthemidinae</taxon>
        <taxon>Tanacetum</taxon>
    </lineage>
</organism>
<dbReference type="InterPro" id="IPR000504">
    <property type="entry name" value="RRM_dom"/>
</dbReference>
<evidence type="ECO:0000256" key="2">
    <source>
        <dbReference type="SAM" id="Phobius"/>
    </source>
</evidence>
<evidence type="ECO:0000313" key="4">
    <source>
        <dbReference type="EMBL" id="GEX77953.1"/>
    </source>
</evidence>
<keyword evidence="1" id="KW-0694">RNA-binding</keyword>
<feature type="domain" description="RRM" evidence="3">
    <location>
        <begin position="686"/>
        <end position="786"/>
    </location>
</feature>